<accession>A0A7S2R6L7</accession>
<name>A0A7S2R6L7_9STRA</name>
<dbReference type="EMBL" id="HBHK01000331">
    <property type="protein sequence ID" value="CAD9662059.1"/>
    <property type="molecule type" value="Transcribed_RNA"/>
</dbReference>
<sequence length="117" mass="13279">MVFGADKAACAGASNVKFIFNVGTAYRRIEKLARHLETNRICTAIVPMPGTNQHREWMRVLSLHPKRSYGMQVLEEWVKYFFQSGPEVRKALGRILVISTHLSAPSFKESVFPIEVN</sequence>
<dbReference type="AlphaFoldDB" id="A0A7S2R6L7"/>
<protein>
    <submittedName>
        <fullName evidence="1">Uncharacterized protein</fullName>
    </submittedName>
</protein>
<evidence type="ECO:0000313" key="1">
    <source>
        <dbReference type="EMBL" id="CAD9662059.1"/>
    </source>
</evidence>
<organism evidence="1">
    <name type="scientific">Mucochytrium quahogii</name>
    <dbReference type="NCBI Taxonomy" id="96639"/>
    <lineage>
        <taxon>Eukaryota</taxon>
        <taxon>Sar</taxon>
        <taxon>Stramenopiles</taxon>
        <taxon>Bigyra</taxon>
        <taxon>Labyrinthulomycetes</taxon>
        <taxon>Thraustochytrida</taxon>
        <taxon>Thraustochytriidae</taxon>
        <taxon>Mucochytrium</taxon>
    </lineage>
</organism>
<proteinExistence type="predicted"/>
<reference evidence="1" key="1">
    <citation type="submission" date="2021-01" db="EMBL/GenBank/DDBJ databases">
        <authorList>
            <person name="Corre E."/>
            <person name="Pelletier E."/>
            <person name="Niang G."/>
            <person name="Scheremetjew M."/>
            <person name="Finn R."/>
            <person name="Kale V."/>
            <person name="Holt S."/>
            <person name="Cochrane G."/>
            <person name="Meng A."/>
            <person name="Brown T."/>
            <person name="Cohen L."/>
        </authorList>
    </citation>
    <scope>NUCLEOTIDE SEQUENCE</scope>
    <source>
        <strain evidence="1">NY070348D</strain>
    </source>
</reference>
<gene>
    <name evidence="1" type="ORF">QSP1433_LOCUS192</name>
</gene>